<dbReference type="PANTHER" id="PTHR44942">
    <property type="entry name" value="METHYLTRANSF_11 DOMAIN-CONTAINING PROTEIN"/>
    <property type="match status" value="1"/>
</dbReference>
<keyword evidence="3" id="KW-0808">Transferase</keyword>
<dbReference type="EMBL" id="LR700248">
    <property type="protein sequence ID" value="VVH82999.1"/>
    <property type="molecule type" value="Genomic_DNA"/>
</dbReference>
<dbReference type="InterPro" id="IPR029063">
    <property type="entry name" value="SAM-dependent_MTases_sf"/>
</dbReference>
<dbReference type="InterPro" id="IPR051052">
    <property type="entry name" value="Diverse_substrate_MTase"/>
</dbReference>
<comment type="similarity">
    <text evidence="1">Belongs to the methyltransferase superfamily.</text>
</comment>
<dbReference type="GO" id="GO:0032259">
    <property type="term" value="P:methylation"/>
    <property type="evidence" value="ECO:0007669"/>
    <property type="project" value="UniProtKB-KW"/>
</dbReference>
<dbReference type="GO" id="GO:0008757">
    <property type="term" value="F:S-adenosylmethionine-dependent methyltransferase activity"/>
    <property type="evidence" value="ECO:0007669"/>
    <property type="project" value="InterPro"/>
</dbReference>
<evidence type="ECO:0000256" key="1">
    <source>
        <dbReference type="ARBA" id="ARBA00008361"/>
    </source>
</evidence>
<evidence type="ECO:0000313" key="5">
    <source>
        <dbReference type="EMBL" id="VVH82999.1"/>
    </source>
</evidence>
<accession>A0A5E5R6P6</accession>
<dbReference type="InterPro" id="IPR013216">
    <property type="entry name" value="Methyltransf_11"/>
</dbReference>
<reference evidence="5" key="1">
    <citation type="submission" date="2019-09" db="EMBL/GenBank/DDBJ databases">
        <authorList>
            <person name="Gross C."/>
            <person name="Bohn E."/>
        </authorList>
    </citation>
    <scope>NUCLEOTIDE SEQUENCE</scope>
    <source>
        <strain evidence="5">ID40</strain>
    </source>
</reference>
<feature type="domain" description="Methyltransferase type 11" evidence="4">
    <location>
        <begin position="47"/>
        <end position="133"/>
    </location>
</feature>
<name>A0A5E5R6P6_PSEAI</name>
<gene>
    <name evidence="5" type="ORF">TUEID40_04187</name>
</gene>
<dbReference type="Pfam" id="PF08241">
    <property type="entry name" value="Methyltransf_11"/>
    <property type="match status" value="1"/>
</dbReference>
<proteinExistence type="inferred from homology"/>
<evidence type="ECO:0000256" key="3">
    <source>
        <dbReference type="ARBA" id="ARBA00022679"/>
    </source>
</evidence>
<dbReference type="CDD" id="cd02440">
    <property type="entry name" value="AdoMet_MTases"/>
    <property type="match status" value="1"/>
</dbReference>
<keyword evidence="2" id="KW-0489">Methyltransferase</keyword>
<dbReference type="PANTHER" id="PTHR44942:SF4">
    <property type="entry name" value="METHYLTRANSFERASE TYPE 11 DOMAIN-CONTAINING PROTEIN"/>
    <property type="match status" value="1"/>
</dbReference>
<dbReference type="AlphaFoldDB" id="A0A5E5R6P6"/>
<dbReference type="RefSeq" id="WP_004352211.1">
    <property type="nucleotide sequence ID" value="NZ_CAADJY010000052.1"/>
</dbReference>
<dbReference type="SUPFAM" id="SSF53335">
    <property type="entry name" value="S-adenosyl-L-methionine-dependent methyltransferases"/>
    <property type="match status" value="1"/>
</dbReference>
<protein>
    <recommendedName>
        <fullName evidence="4">Methyltransferase type 11 domain-containing protein</fullName>
    </recommendedName>
</protein>
<dbReference type="Gene3D" id="3.40.50.150">
    <property type="entry name" value="Vaccinia Virus protein VP39"/>
    <property type="match status" value="1"/>
</dbReference>
<sequence>MSSVHSAAQQGFSAEAQRYAQGRPEYPEALSDWLRDALGLRPQTVAVDLGAGTGKFTRLLARTGARVVAVEPVDAMRAQLAEALPQVQALAGSAQSIPLANGFADALVCAQAFHWFATVEALEEMRRVLTAEGGRLGLVWNVRDESLDWVAEITRIITPYEGDAPRFYKGDWRRPFERAPFGPLRLSTFAYEHVGPPEQVIVSRFLSVSFIAALPETEKNAVAAQLRELVASHPALKGREQVALPYRTEAYLAEAR</sequence>
<organism evidence="5">
    <name type="scientific">Pseudomonas aeruginosa</name>
    <dbReference type="NCBI Taxonomy" id="287"/>
    <lineage>
        <taxon>Bacteria</taxon>
        <taxon>Pseudomonadati</taxon>
        <taxon>Pseudomonadota</taxon>
        <taxon>Gammaproteobacteria</taxon>
        <taxon>Pseudomonadales</taxon>
        <taxon>Pseudomonadaceae</taxon>
        <taxon>Pseudomonas</taxon>
    </lineage>
</organism>
<evidence type="ECO:0000256" key="2">
    <source>
        <dbReference type="ARBA" id="ARBA00022603"/>
    </source>
</evidence>
<evidence type="ECO:0000259" key="4">
    <source>
        <dbReference type="Pfam" id="PF08241"/>
    </source>
</evidence>